<organism evidence="1 2">
    <name type="scientific">Arxiozyma heterogenica</name>
    <dbReference type="NCBI Taxonomy" id="278026"/>
    <lineage>
        <taxon>Eukaryota</taxon>
        <taxon>Fungi</taxon>
        <taxon>Dikarya</taxon>
        <taxon>Ascomycota</taxon>
        <taxon>Saccharomycotina</taxon>
        <taxon>Saccharomycetes</taxon>
        <taxon>Saccharomycetales</taxon>
        <taxon>Saccharomycetaceae</taxon>
        <taxon>Arxiozyma</taxon>
    </lineage>
</organism>
<reference evidence="2" key="1">
    <citation type="submission" date="2023-07" db="EMBL/GenBank/DDBJ databases">
        <title>A draft genome of Kazachstania heterogenica Y-27499.</title>
        <authorList>
            <person name="Donic C."/>
            <person name="Kralova J.S."/>
            <person name="Fidel L."/>
            <person name="Ben-Dor S."/>
            <person name="Jung S."/>
        </authorList>
    </citation>
    <scope>NUCLEOTIDE SEQUENCE [LARGE SCALE GENOMIC DNA]</scope>
    <source>
        <strain evidence="2">Y27499</strain>
    </source>
</reference>
<evidence type="ECO:0000313" key="1">
    <source>
        <dbReference type="EMBL" id="KAK5781300.1"/>
    </source>
</evidence>
<dbReference type="EMBL" id="JAWIZZ010000036">
    <property type="protein sequence ID" value="KAK5781300.1"/>
    <property type="molecule type" value="Genomic_DNA"/>
</dbReference>
<dbReference type="Proteomes" id="UP001306508">
    <property type="component" value="Unassembled WGS sequence"/>
</dbReference>
<evidence type="ECO:0000313" key="2">
    <source>
        <dbReference type="Proteomes" id="UP001306508"/>
    </source>
</evidence>
<name>A0AAN7WNI3_9SACH</name>
<proteinExistence type="predicted"/>
<gene>
    <name evidence="1" type="ORF">RI543_001140</name>
</gene>
<dbReference type="AlphaFoldDB" id="A0AAN7WNI3"/>
<accession>A0AAN7WNI3</accession>
<comment type="caution">
    <text evidence="1">The sequence shown here is derived from an EMBL/GenBank/DDBJ whole genome shotgun (WGS) entry which is preliminary data.</text>
</comment>
<sequence length="430" mass="51388">MLKRLLSRPLTKCHFSHVRRLKYEDLHNPSTRSNGRIPIREYIKWLNRPYIMVWDDFFNSKTLKNDVTICHDILENHGEGITNFEPFFSEAMAKWLWTTYTLNDYPYFDLNIVTVFTNLPKALDTCSHTMKFFKDVLQSEQFTRINYFMVPLYRMDGHISEEQLLYRRIPGKVQIINDIKVSPFHVLGVKNDPSNTFWVQDPVYIILMDDIIKYMAQDQIRINSEGVLEQGYLRFNSSGDYFRKEYHKEIDPLCSQAINILDNTIDSTTGIEQYIPSQLIQLFEIISSIIPEYRIFALDLQRDSYKDYTSWWLKTWYNKLTYWGNSHDDCITDPNVLLIPEKEEQWNHTMYKRMTNNVTSRDLISFTTNFKQIKKICLNFNPNINAVKLQSLYQFMNQWYQDEFNAIPDASIYWKQLRGSQLKLIMYHLV</sequence>
<protein>
    <submittedName>
        <fullName evidence="1">Uncharacterized protein</fullName>
    </submittedName>
</protein>
<keyword evidence="2" id="KW-1185">Reference proteome</keyword>